<name>A0ABR4JEF6_9EURO</name>
<evidence type="ECO:0000313" key="1">
    <source>
        <dbReference type="EMBL" id="KAL2837358.1"/>
    </source>
</evidence>
<gene>
    <name evidence="1" type="ORF">BJY01DRAFT_251513</name>
</gene>
<evidence type="ECO:0000313" key="2">
    <source>
        <dbReference type="Proteomes" id="UP001610446"/>
    </source>
</evidence>
<keyword evidence="2" id="KW-1185">Reference proteome</keyword>
<dbReference type="Proteomes" id="UP001610446">
    <property type="component" value="Unassembled WGS sequence"/>
</dbReference>
<comment type="caution">
    <text evidence="1">The sequence shown here is derived from an EMBL/GenBank/DDBJ whole genome shotgun (WGS) entry which is preliminary data.</text>
</comment>
<proteinExistence type="predicted"/>
<sequence length="162" mass="18373">MTRFLLDAGAECKPEALIQATKYEHKEVVRLLLDAGTKPDPKALVQTVKTSKSIPVAKMLLDARLKLPSCRQTRFGPSAFDLAIGHEALVRVFVGRTTNVEFKERWGYVETASDDMRKALRSGWLQQFEIFHECGLNFGRSQDDSDQNIFATDDVCTYMERQ</sequence>
<dbReference type="EMBL" id="JBFXLU010000162">
    <property type="protein sequence ID" value="KAL2837358.1"/>
    <property type="molecule type" value="Genomic_DNA"/>
</dbReference>
<dbReference type="InterPro" id="IPR036770">
    <property type="entry name" value="Ankyrin_rpt-contain_sf"/>
</dbReference>
<protein>
    <recommendedName>
        <fullName evidence="3">Ankyrin repeat-containing domain protein</fullName>
    </recommendedName>
</protein>
<reference evidence="1 2" key="1">
    <citation type="submission" date="2024-07" db="EMBL/GenBank/DDBJ databases">
        <title>Section-level genome sequencing and comparative genomics of Aspergillus sections Usti and Cavernicolus.</title>
        <authorList>
            <consortium name="Lawrence Berkeley National Laboratory"/>
            <person name="Nybo J.L."/>
            <person name="Vesth T.C."/>
            <person name="Theobald S."/>
            <person name="Frisvad J.C."/>
            <person name="Larsen T.O."/>
            <person name="Kjaerboelling I."/>
            <person name="Rothschild-Mancinelli K."/>
            <person name="Lyhne E.K."/>
            <person name="Kogle M.E."/>
            <person name="Barry K."/>
            <person name="Clum A."/>
            <person name="Na H."/>
            <person name="Ledsgaard L."/>
            <person name="Lin J."/>
            <person name="Lipzen A."/>
            <person name="Kuo A."/>
            <person name="Riley R."/>
            <person name="Mondo S."/>
            <person name="Labutti K."/>
            <person name="Haridas S."/>
            <person name="Pangalinan J."/>
            <person name="Salamov A.A."/>
            <person name="Simmons B.A."/>
            <person name="Magnuson J.K."/>
            <person name="Chen J."/>
            <person name="Drula E."/>
            <person name="Henrissat B."/>
            <person name="Wiebenga A."/>
            <person name="Lubbers R.J."/>
            <person name="Gomes A.C."/>
            <person name="Makela M.R."/>
            <person name="Stajich J."/>
            <person name="Grigoriev I.V."/>
            <person name="Mortensen U.H."/>
            <person name="De Vries R.P."/>
            <person name="Baker S.E."/>
            <person name="Andersen M.R."/>
        </authorList>
    </citation>
    <scope>NUCLEOTIDE SEQUENCE [LARGE SCALE GENOMIC DNA]</scope>
    <source>
        <strain evidence="1 2">CBS 123904</strain>
    </source>
</reference>
<accession>A0ABR4JEF6</accession>
<organism evidence="1 2">
    <name type="scientific">Aspergillus pseudoustus</name>
    <dbReference type="NCBI Taxonomy" id="1810923"/>
    <lineage>
        <taxon>Eukaryota</taxon>
        <taxon>Fungi</taxon>
        <taxon>Dikarya</taxon>
        <taxon>Ascomycota</taxon>
        <taxon>Pezizomycotina</taxon>
        <taxon>Eurotiomycetes</taxon>
        <taxon>Eurotiomycetidae</taxon>
        <taxon>Eurotiales</taxon>
        <taxon>Aspergillaceae</taxon>
        <taxon>Aspergillus</taxon>
        <taxon>Aspergillus subgen. Nidulantes</taxon>
    </lineage>
</organism>
<dbReference type="Gene3D" id="1.25.40.20">
    <property type="entry name" value="Ankyrin repeat-containing domain"/>
    <property type="match status" value="1"/>
</dbReference>
<dbReference type="SUPFAM" id="SSF48403">
    <property type="entry name" value="Ankyrin repeat"/>
    <property type="match status" value="1"/>
</dbReference>
<evidence type="ECO:0008006" key="3">
    <source>
        <dbReference type="Google" id="ProtNLM"/>
    </source>
</evidence>